<evidence type="ECO:0000313" key="2">
    <source>
        <dbReference type="Proteomes" id="UP001595859"/>
    </source>
</evidence>
<dbReference type="Proteomes" id="UP001595859">
    <property type="component" value="Unassembled WGS sequence"/>
</dbReference>
<reference evidence="2" key="1">
    <citation type="journal article" date="2019" name="Int. J. Syst. Evol. Microbiol.">
        <title>The Global Catalogue of Microorganisms (GCM) 10K type strain sequencing project: providing services to taxonomists for standard genome sequencing and annotation.</title>
        <authorList>
            <consortium name="The Broad Institute Genomics Platform"/>
            <consortium name="The Broad Institute Genome Sequencing Center for Infectious Disease"/>
            <person name="Wu L."/>
            <person name="Ma J."/>
        </authorList>
    </citation>
    <scope>NUCLEOTIDE SEQUENCE [LARGE SCALE GENOMIC DNA]</scope>
    <source>
        <strain evidence="2">ZS-22-S1</strain>
    </source>
</reference>
<evidence type="ECO:0000313" key="1">
    <source>
        <dbReference type="EMBL" id="MFC4852574.1"/>
    </source>
</evidence>
<keyword evidence="2" id="KW-1185">Reference proteome</keyword>
<protein>
    <submittedName>
        <fullName evidence="1">FMN-binding negative transcriptional regulator</fullName>
    </submittedName>
</protein>
<dbReference type="RefSeq" id="WP_378054409.1">
    <property type="nucleotide sequence ID" value="NZ_JBHSIS010000002.1"/>
</dbReference>
<organism evidence="1 2">
    <name type="scientific">Actinophytocola glycyrrhizae</name>
    <dbReference type="NCBI Taxonomy" id="2044873"/>
    <lineage>
        <taxon>Bacteria</taxon>
        <taxon>Bacillati</taxon>
        <taxon>Actinomycetota</taxon>
        <taxon>Actinomycetes</taxon>
        <taxon>Pseudonocardiales</taxon>
        <taxon>Pseudonocardiaceae</taxon>
    </lineage>
</organism>
<name>A0ABV9RV81_9PSEU</name>
<dbReference type="Pfam" id="PF04299">
    <property type="entry name" value="FMN_bind_2"/>
    <property type="match status" value="1"/>
</dbReference>
<gene>
    <name evidence="1" type="ORF">ACFPCV_03590</name>
</gene>
<dbReference type="InterPro" id="IPR012349">
    <property type="entry name" value="Split_barrel_FMN-bd"/>
</dbReference>
<dbReference type="SUPFAM" id="SSF50475">
    <property type="entry name" value="FMN-binding split barrel"/>
    <property type="match status" value="1"/>
</dbReference>
<comment type="caution">
    <text evidence="1">The sequence shown here is derived from an EMBL/GenBank/DDBJ whole genome shotgun (WGS) entry which is preliminary data.</text>
</comment>
<dbReference type="PIRSF" id="PIRSF010372">
    <property type="entry name" value="PaiB"/>
    <property type="match status" value="1"/>
</dbReference>
<dbReference type="InterPro" id="IPR007396">
    <property type="entry name" value="TR_PAI2-type"/>
</dbReference>
<dbReference type="PANTHER" id="PTHR35802:SF1">
    <property type="entry name" value="PROTEASE SYNTHASE AND SPORULATION PROTEIN PAI 2"/>
    <property type="match status" value="1"/>
</dbReference>
<proteinExistence type="predicted"/>
<dbReference type="Gene3D" id="2.30.110.10">
    <property type="entry name" value="Electron Transport, Fmn-binding Protein, Chain A"/>
    <property type="match status" value="1"/>
</dbReference>
<accession>A0ABV9RV81</accession>
<dbReference type="EMBL" id="JBHSIS010000002">
    <property type="protein sequence ID" value="MFC4852574.1"/>
    <property type="molecule type" value="Genomic_DNA"/>
</dbReference>
<dbReference type="PANTHER" id="PTHR35802">
    <property type="entry name" value="PROTEASE SYNTHASE AND SPORULATION PROTEIN PAI 2"/>
    <property type="match status" value="1"/>
</dbReference>
<sequence length="193" mass="20902">MHEFPRYAAPSPAAVADLVRRNPFALVVSGGSPPVATHTPVILPGPSLDGAVLLGHMARANPQWRSFGAEVLVVFSGPHGYVSPTAYGYTPAVPTWNYAAVHVTGQVEVITDRAGTLAVVEETVRVAESWRDPPWDMTTSRTTFESLIDGVVAFRVHVRTVHSNFKLSQDMPPDVRARVRADLPREVAGLMPD</sequence>